<feature type="domain" description="HTH lysR-type" evidence="6">
    <location>
        <begin position="4"/>
        <end position="60"/>
    </location>
</feature>
<evidence type="ECO:0000313" key="8">
    <source>
        <dbReference type="Proteomes" id="UP001149400"/>
    </source>
</evidence>
<evidence type="ECO:0000256" key="2">
    <source>
        <dbReference type="ARBA" id="ARBA00023015"/>
    </source>
</evidence>
<dbReference type="InterPro" id="IPR050176">
    <property type="entry name" value="LTTR"/>
</dbReference>
<evidence type="ECO:0000256" key="3">
    <source>
        <dbReference type="ARBA" id="ARBA00023125"/>
    </source>
</evidence>
<reference evidence="7" key="1">
    <citation type="submission" date="2021-12" db="EMBL/GenBank/DDBJ databases">
        <title>Enterovibrio ZSDZ35 sp. nov. and Enterovibrio ZSDZ42 sp. nov., isolated from coastal seawater in Qingdao.</title>
        <authorList>
            <person name="Zhang P."/>
        </authorList>
    </citation>
    <scope>NUCLEOTIDE SEQUENCE</scope>
    <source>
        <strain evidence="7">ZSDZ42</strain>
    </source>
</reference>
<dbReference type="PRINTS" id="PR00039">
    <property type="entry name" value="HTHLYSR"/>
</dbReference>
<evidence type="ECO:0000259" key="6">
    <source>
        <dbReference type="PROSITE" id="PS50931"/>
    </source>
</evidence>
<comment type="function">
    <text evidence="5">Controls the transcription of genes involved in arginine and lysine metabolism.</text>
</comment>
<evidence type="ECO:0000256" key="4">
    <source>
        <dbReference type="ARBA" id="ARBA00023163"/>
    </source>
</evidence>
<dbReference type="PANTHER" id="PTHR30579">
    <property type="entry name" value="TRANSCRIPTIONAL REGULATOR"/>
    <property type="match status" value="1"/>
</dbReference>
<dbReference type="PANTHER" id="PTHR30579:SF2">
    <property type="entry name" value="HTH-TYPE TRANSCRIPTIONAL REGULATOR ARGP"/>
    <property type="match status" value="1"/>
</dbReference>
<organism evidence="7 8">
    <name type="scientific">Enterovibrio gelatinilyticus</name>
    <dbReference type="NCBI Taxonomy" id="2899819"/>
    <lineage>
        <taxon>Bacteria</taxon>
        <taxon>Pseudomonadati</taxon>
        <taxon>Pseudomonadota</taxon>
        <taxon>Gammaproteobacteria</taxon>
        <taxon>Vibrionales</taxon>
        <taxon>Vibrionaceae</taxon>
        <taxon>Enterovibrio</taxon>
    </lineage>
</organism>
<evidence type="ECO:0000313" key="7">
    <source>
        <dbReference type="EMBL" id="MDD1791848.1"/>
    </source>
</evidence>
<accession>A0ABT5QV17</accession>
<evidence type="ECO:0000256" key="5">
    <source>
        <dbReference type="HAMAP-Rule" id="MF_00513"/>
    </source>
</evidence>
<dbReference type="InterPro" id="IPR017685">
    <property type="entry name" value="ArgP"/>
</dbReference>
<name>A0ABT5QV17_9GAMM</name>
<dbReference type="HAMAP" id="MF_00513">
    <property type="entry name" value="HTH_type_ArgP"/>
    <property type="match status" value="1"/>
</dbReference>
<keyword evidence="3 5" id="KW-0238">DNA-binding</keyword>
<dbReference type="PROSITE" id="PS50931">
    <property type="entry name" value="HTH_LYSR"/>
    <property type="match status" value="1"/>
</dbReference>
<dbReference type="Proteomes" id="UP001149400">
    <property type="component" value="Unassembled WGS sequence"/>
</dbReference>
<keyword evidence="2 5" id="KW-0805">Transcription regulation</keyword>
<sequence length="298" mass="32973">MKGLDYRWVAALDAVIANGSFEKAADTLFITQSAVSQRIKQLEKLVAQPVLIRENPPQPTAIGRKLLGLHQRVQLLEQELIPELMPDGQSSAVTVPIATNADSLATWLLPALTPLMQAQALELSLIVDDEVRSLNRIRSGEAVVAISTEAHPLHGCVAQYLGEMKYLCVSTPDFKDRFFPNGMNAEAVSKAPAVVFDRLDDMHTLFVSERFNLPTVGWRSHMVRSSEAFVNMAKLGVAYCLIPKLQIERELASGELIDLCPDDGVSRHLYWHHFATESGVLAQMTNACLSYARRVLPQ</sequence>
<dbReference type="InterPro" id="IPR036388">
    <property type="entry name" value="WH-like_DNA-bd_sf"/>
</dbReference>
<dbReference type="Gene3D" id="3.40.190.290">
    <property type="match status" value="1"/>
</dbReference>
<dbReference type="Pfam" id="PF00126">
    <property type="entry name" value="HTH_1"/>
    <property type="match status" value="1"/>
</dbReference>
<protein>
    <recommendedName>
        <fullName evidence="5">HTH-type transcriptional regulator ArgP</fullName>
    </recommendedName>
</protein>
<dbReference type="Pfam" id="PF03466">
    <property type="entry name" value="LysR_substrate"/>
    <property type="match status" value="1"/>
</dbReference>
<dbReference type="InterPro" id="IPR023490">
    <property type="entry name" value="ArgP_gammaproteobact"/>
</dbReference>
<keyword evidence="4 5" id="KW-0804">Transcription</keyword>
<dbReference type="SUPFAM" id="SSF46785">
    <property type="entry name" value="Winged helix' DNA-binding domain"/>
    <property type="match status" value="1"/>
</dbReference>
<dbReference type="EMBL" id="JAJUBC010000002">
    <property type="protein sequence ID" value="MDD1791848.1"/>
    <property type="molecule type" value="Genomic_DNA"/>
</dbReference>
<dbReference type="InterPro" id="IPR000847">
    <property type="entry name" value="LysR_HTH_N"/>
</dbReference>
<comment type="similarity">
    <text evidence="1 5">Belongs to the LysR transcriptional regulatory family.</text>
</comment>
<dbReference type="NCBIfam" id="NF009888">
    <property type="entry name" value="PRK13348.1"/>
    <property type="match status" value="1"/>
</dbReference>
<comment type="caution">
    <text evidence="7">The sequence shown here is derived from an EMBL/GenBank/DDBJ whole genome shotgun (WGS) entry which is preliminary data.</text>
</comment>
<dbReference type="SUPFAM" id="SSF53850">
    <property type="entry name" value="Periplasmic binding protein-like II"/>
    <property type="match status" value="1"/>
</dbReference>
<dbReference type="InterPro" id="IPR005119">
    <property type="entry name" value="LysR_subst-bd"/>
</dbReference>
<evidence type="ECO:0000256" key="1">
    <source>
        <dbReference type="ARBA" id="ARBA00009437"/>
    </source>
</evidence>
<dbReference type="NCBIfam" id="NF002964">
    <property type="entry name" value="PRK03635.1"/>
    <property type="match status" value="1"/>
</dbReference>
<dbReference type="RefSeq" id="WP_274162788.1">
    <property type="nucleotide sequence ID" value="NZ_JAJUBC010000002.1"/>
</dbReference>
<dbReference type="NCBIfam" id="TIGR03298">
    <property type="entry name" value="argP"/>
    <property type="match status" value="1"/>
</dbReference>
<comment type="subunit">
    <text evidence="5">Homodimer.</text>
</comment>
<keyword evidence="8" id="KW-1185">Reference proteome</keyword>
<dbReference type="Gene3D" id="1.10.10.10">
    <property type="entry name" value="Winged helix-like DNA-binding domain superfamily/Winged helix DNA-binding domain"/>
    <property type="match status" value="1"/>
</dbReference>
<dbReference type="InterPro" id="IPR036390">
    <property type="entry name" value="WH_DNA-bd_sf"/>
</dbReference>
<proteinExistence type="inferred from homology"/>
<gene>
    <name evidence="5" type="primary">argP</name>
    <name evidence="7" type="ORF">LRP50_01750</name>
</gene>